<reference evidence="3" key="2">
    <citation type="submission" date="2020-10" db="UniProtKB">
        <authorList>
            <consortium name="WormBaseParasite"/>
        </authorList>
    </citation>
    <scope>IDENTIFICATION</scope>
</reference>
<protein>
    <submittedName>
        <fullName evidence="3">Histidine-rich glycoprotein</fullName>
    </submittedName>
</protein>
<evidence type="ECO:0000313" key="2">
    <source>
        <dbReference type="Proteomes" id="UP000492821"/>
    </source>
</evidence>
<organism evidence="2 3">
    <name type="scientific">Panagrellus redivivus</name>
    <name type="common">Microworm</name>
    <dbReference type="NCBI Taxonomy" id="6233"/>
    <lineage>
        <taxon>Eukaryota</taxon>
        <taxon>Metazoa</taxon>
        <taxon>Ecdysozoa</taxon>
        <taxon>Nematoda</taxon>
        <taxon>Chromadorea</taxon>
        <taxon>Rhabditida</taxon>
        <taxon>Tylenchina</taxon>
        <taxon>Panagrolaimomorpha</taxon>
        <taxon>Panagrolaimoidea</taxon>
        <taxon>Panagrolaimidae</taxon>
        <taxon>Panagrellus</taxon>
    </lineage>
</organism>
<keyword evidence="2" id="KW-1185">Reference proteome</keyword>
<accession>A0A7E4ZSJ2</accession>
<dbReference type="WBParaSite" id="Pan_g14620.t1">
    <property type="protein sequence ID" value="Pan_g14620.t1"/>
    <property type="gene ID" value="Pan_g14620"/>
</dbReference>
<feature type="chain" id="PRO_5028874758" evidence="1">
    <location>
        <begin position="20"/>
        <end position="156"/>
    </location>
</feature>
<proteinExistence type="predicted"/>
<evidence type="ECO:0000256" key="1">
    <source>
        <dbReference type="SAM" id="SignalP"/>
    </source>
</evidence>
<reference evidence="2" key="1">
    <citation type="journal article" date="2013" name="Genetics">
        <title>The draft genome and transcriptome of Panagrellus redivivus are shaped by the harsh demands of a free-living lifestyle.</title>
        <authorList>
            <person name="Srinivasan J."/>
            <person name="Dillman A.R."/>
            <person name="Macchietto M.G."/>
            <person name="Heikkinen L."/>
            <person name="Lakso M."/>
            <person name="Fracchia K.M."/>
            <person name="Antoshechkin I."/>
            <person name="Mortazavi A."/>
            <person name="Wong G."/>
            <person name="Sternberg P.W."/>
        </authorList>
    </citation>
    <scope>NUCLEOTIDE SEQUENCE [LARGE SCALE GENOMIC DNA]</scope>
    <source>
        <strain evidence="2">MT8872</strain>
    </source>
</reference>
<dbReference type="Proteomes" id="UP000492821">
    <property type="component" value="Unassembled WGS sequence"/>
</dbReference>
<evidence type="ECO:0000313" key="3">
    <source>
        <dbReference type="WBParaSite" id="Pan_g14620.t1"/>
    </source>
</evidence>
<keyword evidence="1" id="KW-0732">Signal</keyword>
<dbReference type="AlphaFoldDB" id="A0A7E4ZSJ2"/>
<feature type="signal peptide" evidence="1">
    <location>
        <begin position="1"/>
        <end position="19"/>
    </location>
</feature>
<sequence>MAKLLPLLLALGIVVIANATRYRIPHHGGDFPPVAQFLDEPHRQRLHRQPIDADVAAALHPGHHEHPEYPREVAYHHNRHPSPHHGHPEPLRPHVRHPVAKSYNKQGIYNYRRTRVPHHLPHDNEHHVEVRPIARPLRLGFDPSYGRRPNERHYYY</sequence>
<name>A0A7E4ZSJ2_PANRE</name>